<dbReference type="GO" id="GO:0005886">
    <property type="term" value="C:plasma membrane"/>
    <property type="evidence" value="ECO:0007669"/>
    <property type="project" value="UniProtKB-SubCell"/>
</dbReference>
<feature type="region of interest" description="Disordered" evidence="8">
    <location>
        <begin position="1"/>
        <end position="24"/>
    </location>
</feature>
<dbReference type="PANTHER" id="PTHR23501:SF197">
    <property type="entry name" value="COMD"/>
    <property type="match status" value="1"/>
</dbReference>
<evidence type="ECO:0000256" key="3">
    <source>
        <dbReference type="ARBA" id="ARBA00022448"/>
    </source>
</evidence>
<dbReference type="Gene3D" id="1.20.1250.20">
    <property type="entry name" value="MFS general substrate transporter like domains"/>
    <property type="match status" value="1"/>
</dbReference>
<dbReference type="InterPro" id="IPR004638">
    <property type="entry name" value="EmrB-like"/>
</dbReference>
<comment type="caution">
    <text evidence="11">The sequence shown here is derived from an EMBL/GenBank/DDBJ whole genome shotgun (WGS) entry which is preliminary data.</text>
</comment>
<dbReference type="InterPro" id="IPR011701">
    <property type="entry name" value="MFS"/>
</dbReference>
<organism evidence="11 12">
    <name type="scientific">Dietzia maris</name>
    <dbReference type="NCBI Taxonomy" id="37915"/>
    <lineage>
        <taxon>Bacteria</taxon>
        <taxon>Bacillati</taxon>
        <taxon>Actinomycetota</taxon>
        <taxon>Actinomycetes</taxon>
        <taxon>Mycobacteriales</taxon>
        <taxon>Dietziaceae</taxon>
        <taxon>Dietzia</taxon>
    </lineage>
</organism>
<keyword evidence="5 9" id="KW-0812">Transmembrane</keyword>
<dbReference type="PRINTS" id="PR01036">
    <property type="entry name" value="TCRTETB"/>
</dbReference>
<feature type="transmembrane region" description="Helical" evidence="9">
    <location>
        <begin position="220"/>
        <end position="240"/>
    </location>
</feature>
<feature type="transmembrane region" description="Helical" evidence="9">
    <location>
        <begin position="379"/>
        <end position="404"/>
    </location>
</feature>
<sequence>MSETDIRTTAPSPGAHPGTTTSAAPAPVTHNVPLVFTSLLLGMLIVSLGQMIFATALPTIVADLGGVDRMSWVITVYLLTMTIGLPVYGKLGDQIGRKPLFVTAILLFSAGSLLGAVAWDIDLLIVARAIQGLGGGGLMVLSQAIVADVVPARQRGRYMGVLGAVFGLSSVLGPLLGGFFTEGPGWRWALWFNLPVCLVALVVAVVWLRLPNRGAGRRTDWPGTVLMATGTTALILISSWGGNRYDWTDPMILGMGALFVVCAVAFVLVELRSEHPLIPMTLFAERNFSLSTGAGLLVGVAMFGCMAYLPTYIQMVHGLGPTAAGLMMTPMMAGMMGTSIIVGNIVSRTGRYKWYPVVGTVIMAAGLWLIGSLEAGDTLVHLGVVLFVFGFGLGLCMQLLVLIVQNTFPITMVGTATASNNFFRQIGGTMGSAIVGSLFVSRLADLMGERVPAAAAELGPEGAAVAETFSNGSGAANSMSPEILAGLPGPLHDAIVGSYNDALVPIYHVVVPLILVATVLLLFVREDTLKETVD</sequence>
<evidence type="ECO:0000313" key="11">
    <source>
        <dbReference type="EMBL" id="RBA37065.1"/>
    </source>
</evidence>
<dbReference type="PANTHER" id="PTHR23501">
    <property type="entry name" value="MAJOR FACILITATOR SUPERFAMILY"/>
    <property type="match status" value="1"/>
</dbReference>
<keyword evidence="4" id="KW-1003">Cell membrane</keyword>
<dbReference type="CDD" id="cd17502">
    <property type="entry name" value="MFS_Azr1_MDR_like"/>
    <property type="match status" value="1"/>
</dbReference>
<evidence type="ECO:0000256" key="2">
    <source>
        <dbReference type="ARBA" id="ARBA00007520"/>
    </source>
</evidence>
<feature type="transmembrane region" description="Helical" evidence="9">
    <location>
        <begin position="425"/>
        <end position="444"/>
    </location>
</feature>
<gene>
    <name evidence="11" type="ORF">DQ226_07875</name>
</gene>
<feature type="transmembrane region" description="Helical" evidence="9">
    <location>
        <begin position="354"/>
        <end position="373"/>
    </location>
</feature>
<dbReference type="InterPro" id="IPR036259">
    <property type="entry name" value="MFS_trans_sf"/>
</dbReference>
<dbReference type="InterPro" id="IPR020846">
    <property type="entry name" value="MFS_dom"/>
</dbReference>
<name>A0A365PAP0_9ACTN</name>
<evidence type="ECO:0000256" key="8">
    <source>
        <dbReference type="SAM" id="MobiDB-lite"/>
    </source>
</evidence>
<feature type="domain" description="Major facilitator superfamily (MFS) profile" evidence="10">
    <location>
        <begin position="35"/>
        <end position="529"/>
    </location>
</feature>
<evidence type="ECO:0000256" key="4">
    <source>
        <dbReference type="ARBA" id="ARBA00022475"/>
    </source>
</evidence>
<evidence type="ECO:0000256" key="5">
    <source>
        <dbReference type="ARBA" id="ARBA00022692"/>
    </source>
</evidence>
<dbReference type="NCBIfam" id="TIGR00711">
    <property type="entry name" value="efflux_EmrB"/>
    <property type="match status" value="1"/>
</dbReference>
<feature type="transmembrane region" description="Helical" evidence="9">
    <location>
        <begin position="158"/>
        <end position="176"/>
    </location>
</feature>
<evidence type="ECO:0000313" key="12">
    <source>
        <dbReference type="Proteomes" id="UP000252187"/>
    </source>
</evidence>
<dbReference type="Pfam" id="PF07690">
    <property type="entry name" value="MFS_1"/>
    <property type="match status" value="1"/>
</dbReference>
<dbReference type="GO" id="GO:0022857">
    <property type="term" value="F:transmembrane transporter activity"/>
    <property type="evidence" value="ECO:0007669"/>
    <property type="project" value="InterPro"/>
</dbReference>
<evidence type="ECO:0000256" key="9">
    <source>
        <dbReference type="SAM" id="Phobius"/>
    </source>
</evidence>
<dbReference type="EMBL" id="QNTT01000016">
    <property type="protein sequence ID" value="RBA37065.1"/>
    <property type="molecule type" value="Genomic_DNA"/>
</dbReference>
<feature type="transmembrane region" description="Helical" evidence="9">
    <location>
        <begin position="188"/>
        <end position="208"/>
    </location>
</feature>
<dbReference type="SUPFAM" id="SSF103473">
    <property type="entry name" value="MFS general substrate transporter"/>
    <property type="match status" value="1"/>
</dbReference>
<evidence type="ECO:0000256" key="1">
    <source>
        <dbReference type="ARBA" id="ARBA00004651"/>
    </source>
</evidence>
<feature type="transmembrane region" description="Helical" evidence="9">
    <location>
        <begin position="100"/>
        <end position="119"/>
    </location>
</feature>
<protein>
    <submittedName>
        <fullName evidence="11">MFS transporter</fullName>
    </submittedName>
</protein>
<feature type="transmembrane region" description="Helical" evidence="9">
    <location>
        <begin position="252"/>
        <end position="269"/>
    </location>
</feature>
<dbReference type="Proteomes" id="UP000252187">
    <property type="component" value="Unassembled WGS sequence"/>
</dbReference>
<feature type="transmembrane region" description="Helical" evidence="9">
    <location>
        <begin position="322"/>
        <end position="342"/>
    </location>
</feature>
<dbReference type="PROSITE" id="PS50850">
    <property type="entry name" value="MFS"/>
    <property type="match status" value="1"/>
</dbReference>
<feature type="transmembrane region" description="Helical" evidence="9">
    <location>
        <begin position="506"/>
        <end position="524"/>
    </location>
</feature>
<feature type="transmembrane region" description="Helical" evidence="9">
    <location>
        <begin position="290"/>
        <end position="310"/>
    </location>
</feature>
<keyword evidence="3" id="KW-0813">Transport</keyword>
<dbReference type="FunFam" id="1.20.1720.10:FF:000004">
    <property type="entry name" value="EmrB/QacA family drug resistance transporter"/>
    <property type="match status" value="1"/>
</dbReference>
<comment type="similarity">
    <text evidence="2">Belongs to the major facilitator superfamily. TCR/Tet family.</text>
</comment>
<feature type="transmembrane region" description="Helical" evidence="9">
    <location>
        <begin position="125"/>
        <end position="146"/>
    </location>
</feature>
<evidence type="ECO:0000256" key="7">
    <source>
        <dbReference type="ARBA" id="ARBA00023136"/>
    </source>
</evidence>
<comment type="subcellular location">
    <subcellularLocation>
        <location evidence="1">Cell membrane</location>
        <topology evidence="1">Multi-pass membrane protein</topology>
    </subcellularLocation>
</comment>
<accession>A0A365PAP0</accession>
<dbReference type="Gene3D" id="1.20.1720.10">
    <property type="entry name" value="Multidrug resistance protein D"/>
    <property type="match status" value="1"/>
</dbReference>
<keyword evidence="6 9" id="KW-1133">Transmembrane helix</keyword>
<feature type="transmembrane region" description="Helical" evidence="9">
    <location>
        <begin position="34"/>
        <end position="57"/>
    </location>
</feature>
<dbReference type="AlphaFoldDB" id="A0A365PAP0"/>
<reference evidence="11 12" key="1">
    <citation type="submission" date="2018-06" db="EMBL/GenBank/DDBJ databases">
        <title>Whole genome sequencing of four bacterial strains from South Shetland trench revealing bio-synthetic gene clusters.</title>
        <authorList>
            <person name="Abdel-Mageed W.M."/>
            <person name="Lehri B."/>
            <person name="Jarmusch S.A."/>
            <person name="Miranda K."/>
            <person name="Goodfellow M."/>
            <person name="Jaspars M."/>
            <person name="Karlyshev A.V."/>
        </authorList>
    </citation>
    <scope>NUCLEOTIDE SEQUENCE [LARGE SCALE GENOMIC DNA]</scope>
    <source>
        <strain evidence="11 12">SST1</strain>
    </source>
</reference>
<evidence type="ECO:0000256" key="6">
    <source>
        <dbReference type="ARBA" id="ARBA00022989"/>
    </source>
</evidence>
<keyword evidence="7 9" id="KW-0472">Membrane</keyword>
<evidence type="ECO:0000259" key="10">
    <source>
        <dbReference type="PROSITE" id="PS50850"/>
    </source>
</evidence>
<proteinExistence type="inferred from homology"/>
<feature type="transmembrane region" description="Helical" evidence="9">
    <location>
        <begin position="69"/>
        <end position="88"/>
    </location>
</feature>